<dbReference type="EMBL" id="CAJOBJ010142986">
    <property type="protein sequence ID" value="CAF4771379.1"/>
    <property type="molecule type" value="Genomic_DNA"/>
</dbReference>
<sequence>CRSSSFYIHTPTRPLIQLNCASLLFAPYNASHIELPEQMERVGLCKELNLWNKPLVTHPAGYVDEQPWSLLPPDDFYPIS</sequence>
<dbReference type="PANTHER" id="PTHR16052:SF0">
    <property type="entry name" value="TBCC DOMAIN-CONTAINING PROTEIN 1"/>
    <property type="match status" value="1"/>
</dbReference>
<evidence type="ECO:0000259" key="1">
    <source>
        <dbReference type="Pfam" id="PF07986"/>
    </source>
</evidence>
<dbReference type="InterPro" id="IPR016098">
    <property type="entry name" value="CAP/MinC_C"/>
</dbReference>
<organism evidence="3 4">
    <name type="scientific">Rotaria magnacalcarata</name>
    <dbReference type="NCBI Taxonomy" id="392030"/>
    <lineage>
        <taxon>Eukaryota</taxon>
        <taxon>Metazoa</taxon>
        <taxon>Spiralia</taxon>
        <taxon>Gnathifera</taxon>
        <taxon>Rotifera</taxon>
        <taxon>Eurotatoria</taxon>
        <taxon>Bdelloidea</taxon>
        <taxon>Philodinida</taxon>
        <taxon>Philodinidae</taxon>
        <taxon>Rotaria</taxon>
    </lineage>
</organism>
<feature type="non-terminal residue" evidence="3">
    <location>
        <position position="1"/>
    </location>
</feature>
<reference evidence="3" key="1">
    <citation type="submission" date="2021-02" db="EMBL/GenBank/DDBJ databases">
        <authorList>
            <person name="Nowell W R."/>
        </authorList>
    </citation>
    <scope>NUCLEOTIDE SEQUENCE</scope>
</reference>
<feature type="non-terminal residue" evidence="3">
    <location>
        <position position="80"/>
    </location>
</feature>
<dbReference type="InterPro" id="IPR012945">
    <property type="entry name" value="Tubulin-bd_cofactor_C_dom"/>
</dbReference>
<proteinExistence type="predicted"/>
<dbReference type="AlphaFoldDB" id="A0A8S3B5B1"/>
<dbReference type="Proteomes" id="UP000681967">
    <property type="component" value="Unassembled WGS sequence"/>
</dbReference>
<dbReference type="Proteomes" id="UP000681720">
    <property type="component" value="Unassembled WGS sequence"/>
</dbReference>
<feature type="domain" description="Tubulin binding cofactor C-like" evidence="1">
    <location>
        <begin position="1"/>
        <end position="53"/>
    </location>
</feature>
<dbReference type="Gene3D" id="2.160.20.70">
    <property type="match status" value="1"/>
</dbReference>
<name>A0A8S3B5B1_9BILA</name>
<protein>
    <recommendedName>
        <fullName evidence="1">Tubulin binding cofactor C-like domain-containing protein</fullName>
    </recommendedName>
</protein>
<evidence type="ECO:0000313" key="2">
    <source>
        <dbReference type="EMBL" id="CAF4481476.1"/>
    </source>
</evidence>
<accession>A0A8S3B5B1</accession>
<dbReference type="EMBL" id="CAJOBH010073157">
    <property type="protein sequence ID" value="CAF4481476.1"/>
    <property type="molecule type" value="Genomic_DNA"/>
</dbReference>
<comment type="caution">
    <text evidence="3">The sequence shown here is derived from an EMBL/GenBank/DDBJ whole genome shotgun (WGS) entry which is preliminary data.</text>
</comment>
<gene>
    <name evidence="2" type="ORF">BYL167_LOCUS35153</name>
    <name evidence="3" type="ORF">GIL414_LOCUS45959</name>
</gene>
<evidence type="ECO:0000313" key="3">
    <source>
        <dbReference type="EMBL" id="CAF4771379.1"/>
    </source>
</evidence>
<evidence type="ECO:0000313" key="4">
    <source>
        <dbReference type="Proteomes" id="UP000681720"/>
    </source>
</evidence>
<dbReference type="Pfam" id="PF07986">
    <property type="entry name" value="TBCC"/>
    <property type="match status" value="1"/>
</dbReference>
<dbReference type="InterPro" id="IPR039589">
    <property type="entry name" value="TBCC1"/>
</dbReference>
<dbReference type="PANTHER" id="PTHR16052">
    <property type="entry name" value="TBCC DOMAIN-CONTAINING PROTEIN 1"/>
    <property type="match status" value="1"/>
</dbReference>